<evidence type="ECO:0000313" key="1">
    <source>
        <dbReference type="EMBL" id="GAX73244.1"/>
    </source>
</evidence>
<gene>
    <name evidence="1" type="ORF">CEUSTIGMA_g698.t1</name>
</gene>
<protein>
    <submittedName>
        <fullName evidence="1">Uncharacterized protein</fullName>
    </submittedName>
</protein>
<evidence type="ECO:0000313" key="2">
    <source>
        <dbReference type="Proteomes" id="UP000232323"/>
    </source>
</evidence>
<accession>A0A250WQV7</accession>
<comment type="caution">
    <text evidence="1">The sequence shown here is derived from an EMBL/GenBank/DDBJ whole genome shotgun (WGS) entry which is preliminary data.</text>
</comment>
<name>A0A250WQV7_9CHLO</name>
<proteinExistence type="predicted"/>
<dbReference type="Proteomes" id="UP000232323">
    <property type="component" value="Unassembled WGS sequence"/>
</dbReference>
<reference evidence="1 2" key="1">
    <citation type="submission" date="2017-08" db="EMBL/GenBank/DDBJ databases">
        <title>Acidophilic green algal genome provides insights into adaptation to an acidic environment.</title>
        <authorList>
            <person name="Hirooka S."/>
            <person name="Hirose Y."/>
            <person name="Kanesaki Y."/>
            <person name="Higuchi S."/>
            <person name="Fujiwara T."/>
            <person name="Onuma R."/>
            <person name="Era A."/>
            <person name="Ohbayashi R."/>
            <person name="Uzuka A."/>
            <person name="Nozaki H."/>
            <person name="Yoshikawa H."/>
            <person name="Miyagishima S.Y."/>
        </authorList>
    </citation>
    <scope>NUCLEOTIDE SEQUENCE [LARGE SCALE GENOMIC DNA]</scope>
    <source>
        <strain evidence="1 2">NIES-2499</strain>
    </source>
</reference>
<sequence>MLQGQPEFCSNSNHGDFSRLQAPISPLQPEAVVLQIPDLCLHSKRSINCFRQEQLLNLVKVIIPLEPHEGSDLVSGLQGAPAAAASIYEQGGSEAVASRDHADTNTVFYRTAPIILQDKACYFVAVSDLKDMRWNPGGFSAYAAQKIICRGAEYWYLKRAGWRCEEEMEIHSFEEERCKAHKRRRVSNFVIGIKGDQSDQDASQSRFSSGPHLQGLFSTLKRDKRKDQFFVCMDISYWECDVVLEGSQAASTQDQGLALSEEPAAKRCNSGLALQSSDSKTDLGVQYSSELDFQSLENDWTGLFQSNLQLLLQQQQSNDHQPTSSVILAGFCADMAIPGIMTEMQEPAGPGMYSQLMCQDNLASEEEKSIQLLLAIHFNVEGPIRPAPSSVATDLETTSIAGNIDINSAALFKVLLQRETKITLMDLRLPPKSSVDRQPSINIVTEGNEQVGQPLNRIKLLGMQGLMSSYNAGTDIGLLLYIVHALCPILWWSDGCWVSCHQRMLAHNTPSFLDLMNPVLKLLLMFTNHGWLGIHDACRNCRLENAKAFVAALEKCLMGDRVRVQEALYKLQNKYFVKAGGNAMLEEACQVHGYYELKQAPEDAGDMAQVLCKITELSFG</sequence>
<keyword evidence="2" id="KW-1185">Reference proteome</keyword>
<dbReference type="AlphaFoldDB" id="A0A250WQV7"/>
<dbReference type="EMBL" id="BEGY01000002">
    <property type="protein sequence ID" value="GAX73244.1"/>
    <property type="molecule type" value="Genomic_DNA"/>
</dbReference>
<organism evidence="1 2">
    <name type="scientific">Chlamydomonas eustigma</name>
    <dbReference type="NCBI Taxonomy" id="1157962"/>
    <lineage>
        <taxon>Eukaryota</taxon>
        <taxon>Viridiplantae</taxon>
        <taxon>Chlorophyta</taxon>
        <taxon>core chlorophytes</taxon>
        <taxon>Chlorophyceae</taxon>
        <taxon>CS clade</taxon>
        <taxon>Chlamydomonadales</taxon>
        <taxon>Chlamydomonadaceae</taxon>
        <taxon>Chlamydomonas</taxon>
    </lineage>
</organism>